<gene>
    <name evidence="2" type="ORF">NDU88_001690</name>
</gene>
<evidence type="ECO:0000256" key="1">
    <source>
        <dbReference type="SAM" id="MobiDB-lite"/>
    </source>
</evidence>
<reference evidence="2" key="1">
    <citation type="journal article" date="2022" name="bioRxiv">
        <title>Sequencing and chromosome-scale assembly of the giantPleurodeles waltlgenome.</title>
        <authorList>
            <person name="Brown T."/>
            <person name="Elewa A."/>
            <person name="Iarovenko S."/>
            <person name="Subramanian E."/>
            <person name="Araus A.J."/>
            <person name="Petzold A."/>
            <person name="Susuki M."/>
            <person name="Suzuki K.-i.T."/>
            <person name="Hayashi T."/>
            <person name="Toyoda A."/>
            <person name="Oliveira C."/>
            <person name="Osipova E."/>
            <person name="Leigh N.D."/>
            <person name="Simon A."/>
            <person name="Yun M.H."/>
        </authorList>
    </citation>
    <scope>NUCLEOTIDE SEQUENCE</scope>
    <source>
        <strain evidence="2">20211129_DDA</strain>
        <tissue evidence="2">Liver</tissue>
    </source>
</reference>
<feature type="region of interest" description="Disordered" evidence="1">
    <location>
        <begin position="1"/>
        <end position="51"/>
    </location>
</feature>
<sequence>MVRCPSGTSDSIALLRRKEERKPEEDVQGIGEEYGRKEDADGQRGEGDSTEVTWRARVTRKDREETVEGCTPTKFKVK</sequence>
<feature type="compositionally biased region" description="Basic and acidic residues" evidence="1">
    <location>
        <begin position="33"/>
        <end position="47"/>
    </location>
</feature>
<organism evidence="2 3">
    <name type="scientific">Pleurodeles waltl</name>
    <name type="common">Iberian ribbed newt</name>
    <dbReference type="NCBI Taxonomy" id="8319"/>
    <lineage>
        <taxon>Eukaryota</taxon>
        <taxon>Metazoa</taxon>
        <taxon>Chordata</taxon>
        <taxon>Craniata</taxon>
        <taxon>Vertebrata</taxon>
        <taxon>Euteleostomi</taxon>
        <taxon>Amphibia</taxon>
        <taxon>Batrachia</taxon>
        <taxon>Caudata</taxon>
        <taxon>Salamandroidea</taxon>
        <taxon>Salamandridae</taxon>
        <taxon>Pleurodelinae</taxon>
        <taxon>Pleurodeles</taxon>
    </lineage>
</organism>
<evidence type="ECO:0000313" key="3">
    <source>
        <dbReference type="Proteomes" id="UP001066276"/>
    </source>
</evidence>
<evidence type="ECO:0000313" key="2">
    <source>
        <dbReference type="EMBL" id="KAJ1113445.1"/>
    </source>
</evidence>
<name>A0AAV7NBG8_PLEWA</name>
<dbReference type="AlphaFoldDB" id="A0AAV7NBG8"/>
<accession>A0AAV7NBG8</accession>
<comment type="caution">
    <text evidence="2">The sequence shown here is derived from an EMBL/GenBank/DDBJ whole genome shotgun (WGS) entry which is preliminary data.</text>
</comment>
<feature type="compositionally biased region" description="Polar residues" evidence="1">
    <location>
        <begin position="1"/>
        <end position="11"/>
    </location>
</feature>
<proteinExistence type="predicted"/>
<dbReference type="Proteomes" id="UP001066276">
    <property type="component" value="Chromosome 8"/>
</dbReference>
<keyword evidence="3" id="KW-1185">Reference proteome</keyword>
<dbReference type="EMBL" id="JANPWB010000012">
    <property type="protein sequence ID" value="KAJ1113445.1"/>
    <property type="molecule type" value="Genomic_DNA"/>
</dbReference>
<feature type="compositionally biased region" description="Basic and acidic residues" evidence="1">
    <location>
        <begin position="16"/>
        <end position="25"/>
    </location>
</feature>
<protein>
    <submittedName>
        <fullName evidence="2">Uncharacterized protein</fullName>
    </submittedName>
</protein>